<keyword evidence="2" id="KW-1185">Reference proteome</keyword>
<comment type="caution">
    <text evidence="1">The sequence shown here is derived from an EMBL/GenBank/DDBJ whole genome shotgun (WGS) entry which is preliminary data.</text>
</comment>
<accession>A0A838XFP1</accession>
<protein>
    <recommendedName>
        <fullName evidence="3">Abi-like protein</fullName>
    </recommendedName>
</protein>
<organism evidence="1 2">
    <name type="scientific">Aeromicrobium phoceense</name>
    <dbReference type="NCBI Taxonomy" id="2754045"/>
    <lineage>
        <taxon>Bacteria</taxon>
        <taxon>Bacillati</taxon>
        <taxon>Actinomycetota</taxon>
        <taxon>Actinomycetes</taxon>
        <taxon>Propionibacteriales</taxon>
        <taxon>Nocardioidaceae</taxon>
        <taxon>Aeromicrobium</taxon>
    </lineage>
</organism>
<name>A0A838XFP1_9ACTN</name>
<dbReference type="RefSeq" id="WP_181754019.1">
    <property type="nucleotide sequence ID" value="NZ_JACEOG010000001.1"/>
</dbReference>
<dbReference type="Proteomes" id="UP000550354">
    <property type="component" value="Unassembled WGS sequence"/>
</dbReference>
<evidence type="ECO:0008006" key="3">
    <source>
        <dbReference type="Google" id="ProtNLM"/>
    </source>
</evidence>
<evidence type="ECO:0000313" key="1">
    <source>
        <dbReference type="EMBL" id="MBA4607741.1"/>
    </source>
</evidence>
<dbReference type="EMBL" id="JACEOG010000001">
    <property type="protein sequence ID" value="MBA4607741.1"/>
    <property type="molecule type" value="Genomic_DNA"/>
</dbReference>
<reference evidence="1 2" key="1">
    <citation type="submission" date="2020-07" db="EMBL/GenBank/DDBJ databases">
        <title>Draft genome and description of Aeromicrobium phoceense strain Marseille-Q0843 isolated from healthy skin swab.</title>
        <authorList>
            <person name="Boxberger M."/>
            <person name="La Scola B."/>
        </authorList>
    </citation>
    <scope>NUCLEOTIDE SEQUENCE [LARGE SCALE GENOMIC DNA]</scope>
    <source>
        <strain evidence="1 2">Marseille-Q0843</strain>
    </source>
</reference>
<sequence>MSIDADEAWNDVRIAGLLTHERLSSYLAVTPDLGEAIRLYEWNVEASASLMATTGMVEVIVRNALDERLAEWAAARGKGPWFDLAPLDQRGRRDIVKARERASKRGREPVVHGKVVAELSFGFWRYLVARRYHASLWVPALHRAFPQGHADLRERRRQVEDRLTSLTIVRNRAAHHEPIHRRNLLSDLRAAKELASWGDVEAGAWVGAKSSVEWLVDRRGL</sequence>
<proteinExistence type="predicted"/>
<dbReference type="AlphaFoldDB" id="A0A838XFP1"/>
<gene>
    <name evidence="1" type="ORF">H1W00_04555</name>
</gene>
<evidence type="ECO:0000313" key="2">
    <source>
        <dbReference type="Proteomes" id="UP000550354"/>
    </source>
</evidence>